<dbReference type="OrthoDB" id="63112at2759"/>
<feature type="compositionally biased region" description="Low complexity" evidence="1">
    <location>
        <begin position="290"/>
        <end position="300"/>
    </location>
</feature>
<dbReference type="RefSeq" id="XP_002683455.1">
    <property type="nucleotide sequence ID" value="XM_002683409.1"/>
</dbReference>
<reference evidence="2 3" key="1">
    <citation type="journal article" date="2010" name="Cell">
        <title>The genome of Naegleria gruberi illuminates early eukaryotic versatility.</title>
        <authorList>
            <person name="Fritz-Laylin L.K."/>
            <person name="Prochnik S.E."/>
            <person name="Ginger M.L."/>
            <person name="Dacks J.B."/>
            <person name="Carpenter M.L."/>
            <person name="Field M.C."/>
            <person name="Kuo A."/>
            <person name="Paredez A."/>
            <person name="Chapman J."/>
            <person name="Pham J."/>
            <person name="Shu S."/>
            <person name="Neupane R."/>
            <person name="Cipriano M."/>
            <person name="Mancuso J."/>
            <person name="Tu H."/>
            <person name="Salamov A."/>
            <person name="Lindquist E."/>
            <person name="Shapiro H."/>
            <person name="Lucas S."/>
            <person name="Grigoriev I.V."/>
            <person name="Cande W.Z."/>
            <person name="Fulton C."/>
            <person name="Rokhsar D.S."/>
            <person name="Dawson S.C."/>
        </authorList>
    </citation>
    <scope>NUCLEOTIDE SEQUENCE [LARGE SCALE GENOMIC DNA]</scope>
    <source>
        <strain evidence="2 3">NEG-M</strain>
    </source>
</reference>
<sequence>MLNFAAGVEPLPSRIILWSDTYLEHEKANHHDIIKNHPFNYRMEIVLNHSTESIVNYSDALESEIKDEKNNQIIQQLLDTCTKFKENSAIYICSNIQPIDIITFVQDEILNKSDDYLIYCHTLGANSDSMSSNQMAIYPTFNKSENSERIHHLRFRFDKDTLLEMGLQRTEKNKTNSKKTSANSAQFESDTYSTVSYDLPFKNNSKQYERLKWALNREELNPIHCYFGIYSIQNNCWISLDNFEEYMNSNESKIKKISGKEFFNVRVLKEENLLLPQVGISLTEVLSNKSTSSSSSSSTTEPSQSYNAMNENSDEEEDVDEEEDYINTDFFTKVQTVEEEKELVKQQTAKALLNCVGLLSGGMANDFIGSYNKDQQPINDSAEEIISQKNSLLFSNSLTEEVSFSRVDQTFIIKLEGILPPLFIDNIFEKIWKNMTVNDKCYNLMLVTGMEDSVVSWKDFNHTYSISGENDYLYVIFPPRKCTNEQLVTPNWLLQILNQQDELS</sequence>
<dbReference type="GO" id="GO:0000172">
    <property type="term" value="C:ribonuclease MRP complex"/>
    <property type="evidence" value="ECO:0007669"/>
    <property type="project" value="TreeGrafter"/>
</dbReference>
<dbReference type="KEGG" id="ngr:NAEGRDRAFT_61296"/>
<dbReference type="AlphaFoldDB" id="D2UXZ8"/>
<gene>
    <name evidence="2" type="ORF">NAEGRDRAFT_61296</name>
</gene>
<name>D2UXZ8_NAEGR</name>
<dbReference type="GO" id="GO:0000447">
    <property type="term" value="P:endonucleolytic cleavage in ITS1 to separate SSU-rRNA from 5.8S rRNA and LSU-rRNA from tricistronic rRNA transcript (SSU-rRNA, 5.8S rRNA, LSU-rRNA)"/>
    <property type="evidence" value="ECO:0007669"/>
    <property type="project" value="TreeGrafter"/>
</dbReference>
<dbReference type="EMBL" id="GG738845">
    <property type="protein sequence ID" value="EFC50711.1"/>
    <property type="molecule type" value="Genomic_DNA"/>
</dbReference>
<dbReference type="PANTHER" id="PTHR15396:SF1">
    <property type="entry name" value="RIBONUCLEASE P PROTEIN SUBUNIT P40"/>
    <property type="match status" value="1"/>
</dbReference>
<feature type="compositionally biased region" description="Polar residues" evidence="1">
    <location>
        <begin position="301"/>
        <end position="311"/>
    </location>
</feature>
<dbReference type="GO" id="GO:0004526">
    <property type="term" value="F:ribonuclease P activity"/>
    <property type="evidence" value="ECO:0007669"/>
    <property type="project" value="TreeGrafter"/>
</dbReference>
<dbReference type="VEuPathDB" id="AmoebaDB:NAEGRDRAFT_61296"/>
<dbReference type="GeneID" id="8863942"/>
<feature type="region of interest" description="Disordered" evidence="1">
    <location>
        <begin position="289"/>
        <end position="322"/>
    </location>
</feature>
<dbReference type="Pfam" id="PF08584">
    <property type="entry name" value="Ribonuc_P_40"/>
    <property type="match status" value="1"/>
</dbReference>
<dbReference type="GO" id="GO:0001682">
    <property type="term" value="P:tRNA 5'-leader removal"/>
    <property type="evidence" value="ECO:0007669"/>
    <property type="project" value="InterPro"/>
</dbReference>
<evidence type="ECO:0000313" key="2">
    <source>
        <dbReference type="EMBL" id="EFC50711.1"/>
    </source>
</evidence>
<proteinExistence type="predicted"/>
<organism evidence="3">
    <name type="scientific">Naegleria gruberi</name>
    <name type="common">Amoeba</name>
    <dbReference type="NCBI Taxonomy" id="5762"/>
    <lineage>
        <taxon>Eukaryota</taxon>
        <taxon>Discoba</taxon>
        <taxon>Heterolobosea</taxon>
        <taxon>Tetramitia</taxon>
        <taxon>Eutetramitia</taxon>
        <taxon>Vahlkampfiidae</taxon>
        <taxon>Naegleria</taxon>
    </lineage>
</organism>
<dbReference type="InterPro" id="IPR013893">
    <property type="entry name" value="RNase_P_Rpp40"/>
</dbReference>
<evidence type="ECO:0000313" key="3">
    <source>
        <dbReference type="Proteomes" id="UP000006671"/>
    </source>
</evidence>
<accession>D2UXZ8</accession>
<feature type="compositionally biased region" description="Acidic residues" evidence="1">
    <location>
        <begin position="312"/>
        <end position="322"/>
    </location>
</feature>
<dbReference type="PANTHER" id="PTHR15396">
    <property type="entry name" value="RIBONUCLEASE P PROTEIN SUBUNIT P40"/>
    <property type="match status" value="1"/>
</dbReference>
<evidence type="ECO:0000256" key="1">
    <source>
        <dbReference type="SAM" id="MobiDB-lite"/>
    </source>
</evidence>
<dbReference type="GO" id="GO:0000171">
    <property type="term" value="F:ribonuclease MRP activity"/>
    <property type="evidence" value="ECO:0007669"/>
    <property type="project" value="TreeGrafter"/>
</dbReference>
<dbReference type="OMA" id="EHEKANH"/>
<protein>
    <submittedName>
        <fullName evidence="2">Predicted protein</fullName>
    </submittedName>
</protein>
<dbReference type="InParanoid" id="D2UXZ8"/>
<keyword evidence="3" id="KW-1185">Reference proteome</keyword>
<dbReference type="Proteomes" id="UP000006671">
    <property type="component" value="Unassembled WGS sequence"/>
</dbReference>
<dbReference type="GO" id="GO:0030681">
    <property type="term" value="C:multimeric ribonuclease P complex"/>
    <property type="evidence" value="ECO:0007669"/>
    <property type="project" value="TreeGrafter"/>
</dbReference>